<dbReference type="Gene3D" id="2.130.10.10">
    <property type="entry name" value="YVTN repeat-like/Quinoprotein amine dehydrogenase"/>
    <property type="match status" value="3"/>
</dbReference>
<evidence type="ECO:0000313" key="5">
    <source>
        <dbReference type="EMBL" id="NMH60209.1"/>
    </source>
</evidence>
<evidence type="ECO:0000256" key="1">
    <source>
        <dbReference type="ARBA" id="ARBA00022574"/>
    </source>
</evidence>
<sequence length="333" mass="37246">MLIKSCFLHLIVLLQILLASGCGDEVITMQPESSYRIVDAAVISASLSADSKLAAVLTADQTVSVWDTQKRTPIQRWDASVFDNEVSHLALSGDKQLVVVGGLWTVTVLSIANGSVVYTWDVLGFQPGATISALHVDKTGYRILVGMTDGAVLSGDLNSGNALKMDHHELMVTRLAFDDESHYAISGATDKNFAYWHTKDGEISYQHNFRSRITALVVDDRSNKLFVSDALQTHWIIDKRNGNKLAELDYFENFRFFRRGHFVEQGRYLVTTSPKDEVTLWNAQSGDEIVSWKIKRYTANATVISLANNETNELMTLSSDGVIQTWDYRKFLR</sequence>
<organism evidence="5 6">
    <name type="scientific">Alteromonas ponticola</name>
    <dbReference type="NCBI Taxonomy" id="2720613"/>
    <lineage>
        <taxon>Bacteria</taxon>
        <taxon>Pseudomonadati</taxon>
        <taxon>Pseudomonadota</taxon>
        <taxon>Gammaproteobacteria</taxon>
        <taxon>Alteromonadales</taxon>
        <taxon>Alteromonadaceae</taxon>
        <taxon>Alteromonas/Salinimonas group</taxon>
        <taxon>Alteromonas</taxon>
    </lineage>
</organism>
<dbReference type="PANTHER" id="PTHR44019">
    <property type="entry name" value="WD REPEAT-CONTAINING PROTEIN 55"/>
    <property type="match status" value="1"/>
</dbReference>
<evidence type="ECO:0000256" key="3">
    <source>
        <dbReference type="PROSITE-ProRule" id="PRU00221"/>
    </source>
</evidence>
<dbReference type="InterPro" id="IPR050505">
    <property type="entry name" value="WDR55/POC1"/>
</dbReference>
<comment type="caution">
    <text evidence="5">The sequence shown here is derived from an EMBL/GenBank/DDBJ whole genome shotgun (WGS) entry which is preliminary data.</text>
</comment>
<dbReference type="SMART" id="SM00320">
    <property type="entry name" value="WD40"/>
    <property type="match status" value="5"/>
</dbReference>
<dbReference type="Proteomes" id="UP000709336">
    <property type="component" value="Unassembled WGS sequence"/>
</dbReference>
<dbReference type="PROSITE" id="PS50082">
    <property type="entry name" value="WD_REPEATS_2"/>
    <property type="match status" value="1"/>
</dbReference>
<evidence type="ECO:0000313" key="6">
    <source>
        <dbReference type="Proteomes" id="UP000709336"/>
    </source>
</evidence>
<gene>
    <name evidence="5" type="ORF">HCJ96_09290</name>
</gene>
<evidence type="ECO:0000256" key="2">
    <source>
        <dbReference type="ARBA" id="ARBA00022737"/>
    </source>
</evidence>
<evidence type="ECO:0000256" key="4">
    <source>
        <dbReference type="SAM" id="SignalP"/>
    </source>
</evidence>
<keyword evidence="6" id="KW-1185">Reference proteome</keyword>
<dbReference type="SUPFAM" id="SSF50998">
    <property type="entry name" value="Quinoprotein alcohol dehydrogenase-like"/>
    <property type="match status" value="1"/>
</dbReference>
<keyword evidence="1 3" id="KW-0853">WD repeat</keyword>
<feature type="chain" id="PRO_5045067471" evidence="4">
    <location>
        <begin position="20"/>
        <end position="333"/>
    </location>
</feature>
<dbReference type="InterPro" id="IPR001680">
    <property type="entry name" value="WD40_rpt"/>
</dbReference>
<dbReference type="EMBL" id="JAATNW010000005">
    <property type="protein sequence ID" value="NMH60209.1"/>
    <property type="molecule type" value="Genomic_DNA"/>
</dbReference>
<name>A0ABX1R165_9ALTE</name>
<dbReference type="PROSITE" id="PS51257">
    <property type="entry name" value="PROKAR_LIPOPROTEIN"/>
    <property type="match status" value="1"/>
</dbReference>
<protein>
    <submittedName>
        <fullName evidence="5">WD40 repeat domain-containing protein</fullName>
    </submittedName>
</protein>
<dbReference type="PANTHER" id="PTHR44019:SF8">
    <property type="entry name" value="POC1 CENTRIOLAR PROTEIN HOMOLOG"/>
    <property type="match status" value="1"/>
</dbReference>
<keyword evidence="4" id="KW-0732">Signal</keyword>
<feature type="signal peptide" evidence="4">
    <location>
        <begin position="1"/>
        <end position="19"/>
    </location>
</feature>
<feature type="repeat" description="WD" evidence="3">
    <location>
        <begin position="165"/>
        <end position="206"/>
    </location>
</feature>
<dbReference type="InterPro" id="IPR011047">
    <property type="entry name" value="Quinoprotein_ADH-like_sf"/>
</dbReference>
<proteinExistence type="predicted"/>
<dbReference type="RefSeq" id="WP_169210783.1">
    <property type="nucleotide sequence ID" value="NZ_JAATNW010000005.1"/>
</dbReference>
<keyword evidence="2" id="KW-0677">Repeat</keyword>
<dbReference type="InterPro" id="IPR015943">
    <property type="entry name" value="WD40/YVTN_repeat-like_dom_sf"/>
</dbReference>
<accession>A0ABX1R165</accession>
<reference evidence="5 6" key="1">
    <citation type="submission" date="2020-03" db="EMBL/GenBank/DDBJ databases">
        <title>Alteromonas ponticola sp. nov., isolated from seawater.</title>
        <authorList>
            <person name="Yoon J.-H."/>
            <person name="Kim Y.-O."/>
        </authorList>
    </citation>
    <scope>NUCLEOTIDE SEQUENCE [LARGE SCALE GENOMIC DNA]</scope>
    <source>
        <strain evidence="5 6">MYP5</strain>
    </source>
</reference>